<reference evidence="10" key="1">
    <citation type="submission" date="2023-12" db="EMBL/GenBank/DDBJ databases">
        <title>Novel isolates from deep terrestrial aquifers shed light on the physiology and ecology of the class Limnochordia.</title>
        <authorList>
            <person name="Karnachuk O.V."/>
            <person name="Lukina A.P."/>
            <person name="Avakyan M.R."/>
            <person name="Kadnikov V."/>
            <person name="Begmatov S."/>
            <person name="Beletsky A.V."/>
            <person name="Mardanov A.V."/>
            <person name="Ravin N.V."/>
        </authorList>
    </citation>
    <scope>NUCLEOTIDE SEQUENCE [LARGE SCALE GENOMIC DNA]</scope>
    <source>
        <strain evidence="10">LN</strain>
    </source>
</reference>
<feature type="transmembrane region" description="Helical" evidence="7">
    <location>
        <begin position="64"/>
        <end position="86"/>
    </location>
</feature>
<feature type="transmembrane region" description="Helical" evidence="7">
    <location>
        <begin position="98"/>
        <end position="118"/>
    </location>
</feature>
<keyword evidence="10" id="KW-1185">Reference proteome</keyword>
<dbReference type="PANTHER" id="PTHR43005">
    <property type="entry name" value="BLR7065 PROTEIN"/>
    <property type="match status" value="1"/>
</dbReference>
<sequence length="286" mass="31553">MTPFLFVGPAVILLACVIVYPMVYGLAMSFTSLDPRLKLSWVGVANFARVFSNAAFWAALRQSVYFTVVSVAIHIILGMVIALALNRQSKLVRVVRPLFVLPWAVAPVIVATVWAWMYNPSYGIINETLLRVGLLSRPIPWLALPGYAMSAVIVANIWRGTPFVSLMFLAGLQAIPDEQYEAALVDGANGWHRFWYITVPNLRHVLLVVVILDTVWNFKLFDLVKVMTGGGPIGTTEVLPTLIYRTAFEYGDLGAAAAIAAVMLVLSVLAMYGFLRTFRELGESVE</sequence>
<dbReference type="Proteomes" id="UP001333102">
    <property type="component" value="Chromosome"/>
</dbReference>
<dbReference type="InterPro" id="IPR000515">
    <property type="entry name" value="MetI-like"/>
</dbReference>
<feature type="transmembrane region" description="Helical" evidence="7">
    <location>
        <begin position="6"/>
        <end position="27"/>
    </location>
</feature>
<dbReference type="SUPFAM" id="SSF161098">
    <property type="entry name" value="MetI-like"/>
    <property type="match status" value="1"/>
</dbReference>
<organism evidence="9 10">
    <name type="scientific">Geochorda subterranea</name>
    <dbReference type="NCBI Taxonomy" id="3109564"/>
    <lineage>
        <taxon>Bacteria</taxon>
        <taxon>Bacillati</taxon>
        <taxon>Bacillota</taxon>
        <taxon>Limnochordia</taxon>
        <taxon>Limnochordales</taxon>
        <taxon>Geochordaceae</taxon>
        <taxon>Geochorda</taxon>
    </lineage>
</organism>
<dbReference type="EMBL" id="CP141614">
    <property type="protein sequence ID" value="WRP13742.1"/>
    <property type="molecule type" value="Genomic_DNA"/>
</dbReference>
<evidence type="ECO:0000256" key="6">
    <source>
        <dbReference type="ARBA" id="ARBA00023136"/>
    </source>
</evidence>
<evidence type="ECO:0000256" key="3">
    <source>
        <dbReference type="ARBA" id="ARBA00022475"/>
    </source>
</evidence>
<evidence type="ECO:0000259" key="8">
    <source>
        <dbReference type="PROSITE" id="PS50928"/>
    </source>
</evidence>
<evidence type="ECO:0000313" key="10">
    <source>
        <dbReference type="Proteomes" id="UP001333102"/>
    </source>
</evidence>
<protein>
    <submittedName>
        <fullName evidence="9">Sugar ABC transporter permease</fullName>
    </submittedName>
</protein>
<dbReference type="Pfam" id="PF00528">
    <property type="entry name" value="BPD_transp_1"/>
    <property type="match status" value="1"/>
</dbReference>
<dbReference type="Gene3D" id="1.10.3720.10">
    <property type="entry name" value="MetI-like"/>
    <property type="match status" value="1"/>
</dbReference>
<keyword evidence="3" id="KW-1003">Cell membrane</keyword>
<evidence type="ECO:0000256" key="1">
    <source>
        <dbReference type="ARBA" id="ARBA00004651"/>
    </source>
</evidence>
<keyword evidence="4 7" id="KW-0812">Transmembrane</keyword>
<name>A0ABZ1BLU9_9FIRM</name>
<evidence type="ECO:0000256" key="5">
    <source>
        <dbReference type="ARBA" id="ARBA00022989"/>
    </source>
</evidence>
<comment type="similarity">
    <text evidence="7">Belongs to the binding-protein-dependent transport system permease family.</text>
</comment>
<dbReference type="CDD" id="cd06261">
    <property type="entry name" value="TM_PBP2"/>
    <property type="match status" value="1"/>
</dbReference>
<evidence type="ECO:0000256" key="2">
    <source>
        <dbReference type="ARBA" id="ARBA00022448"/>
    </source>
</evidence>
<evidence type="ECO:0000256" key="4">
    <source>
        <dbReference type="ARBA" id="ARBA00022692"/>
    </source>
</evidence>
<keyword evidence="5 7" id="KW-1133">Transmembrane helix</keyword>
<evidence type="ECO:0000313" key="9">
    <source>
        <dbReference type="EMBL" id="WRP13742.1"/>
    </source>
</evidence>
<keyword evidence="6 7" id="KW-0472">Membrane</keyword>
<feature type="transmembrane region" description="Helical" evidence="7">
    <location>
        <begin position="253"/>
        <end position="275"/>
    </location>
</feature>
<gene>
    <name evidence="9" type="ORF">VLY81_09855</name>
</gene>
<feature type="transmembrane region" description="Helical" evidence="7">
    <location>
        <begin position="138"/>
        <end position="158"/>
    </location>
</feature>
<feature type="domain" description="ABC transmembrane type-1" evidence="8">
    <location>
        <begin position="60"/>
        <end position="274"/>
    </location>
</feature>
<comment type="subcellular location">
    <subcellularLocation>
        <location evidence="1 7">Cell membrane</location>
        <topology evidence="1 7">Multi-pass membrane protein</topology>
    </subcellularLocation>
</comment>
<accession>A0ABZ1BLU9</accession>
<feature type="transmembrane region" description="Helical" evidence="7">
    <location>
        <begin position="201"/>
        <end position="218"/>
    </location>
</feature>
<evidence type="ECO:0000256" key="7">
    <source>
        <dbReference type="RuleBase" id="RU363032"/>
    </source>
</evidence>
<dbReference type="RefSeq" id="WP_324667986.1">
    <property type="nucleotide sequence ID" value="NZ_CP141614.1"/>
</dbReference>
<dbReference type="InterPro" id="IPR035906">
    <property type="entry name" value="MetI-like_sf"/>
</dbReference>
<dbReference type="PANTHER" id="PTHR43005:SF1">
    <property type="entry name" value="SPERMIDINE_PUTRESCINE TRANSPORT SYSTEM PERMEASE PROTEIN"/>
    <property type="match status" value="1"/>
</dbReference>
<dbReference type="PROSITE" id="PS50928">
    <property type="entry name" value="ABC_TM1"/>
    <property type="match status" value="1"/>
</dbReference>
<keyword evidence="2 7" id="KW-0813">Transport</keyword>
<proteinExistence type="inferred from homology"/>